<dbReference type="SUPFAM" id="SSF52833">
    <property type="entry name" value="Thioredoxin-like"/>
    <property type="match status" value="1"/>
</dbReference>
<evidence type="ECO:0000313" key="7">
    <source>
        <dbReference type="EMBL" id="GAT62154.1"/>
    </source>
</evidence>
<evidence type="ECO:0000256" key="1">
    <source>
        <dbReference type="ARBA" id="ARBA00004196"/>
    </source>
</evidence>
<dbReference type="PROSITE" id="PS00194">
    <property type="entry name" value="THIOREDOXIN_1"/>
    <property type="match status" value="1"/>
</dbReference>
<keyword evidence="8" id="KW-1185">Reference proteome</keyword>
<dbReference type="InterPro" id="IPR036249">
    <property type="entry name" value="Thioredoxin-like_sf"/>
</dbReference>
<evidence type="ECO:0000256" key="5">
    <source>
        <dbReference type="SAM" id="SignalP"/>
    </source>
</evidence>
<keyword evidence="5" id="KW-0732">Signal</keyword>
<gene>
    <name evidence="7" type="ORF">PJIAN_1745</name>
</gene>
<protein>
    <submittedName>
        <fullName evidence="7">Peroxiredoxin</fullName>
    </submittedName>
</protein>
<reference evidence="8" key="1">
    <citation type="submission" date="2016-04" db="EMBL/GenBank/DDBJ databases">
        <title>Draft genome sequence of Paludibacter jiangxiensis strain NM7.</title>
        <authorList>
            <person name="Qiu Y."/>
            <person name="Matsuura N."/>
            <person name="Ohashi A."/>
            <person name="Tourlousse M.D."/>
            <person name="Sekiguchi Y."/>
        </authorList>
    </citation>
    <scope>NUCLEOTIDE SEQUENCE [LARGE SCALE GENOMIC DNA]</scope>
    <source>
        <strain evidence="8">NM7</strain>
    </source>
</reference>
<feature type="chain" id="PRO_5007904919" evidence="5">
    <location>
        <begin position="23"/>
        <end position="332"/>
    </location>
</feature>
<dbReference type="Pfam" id="PF14289">
    <property type="entry name" value="DUF4369"/>
    <property type="match status" value="1"/>
</dbReference>
<dbReference type="InterPro" id="IPR000866">
    <property type="entry name" value="AhpC/TSA"/>
</dbReference>
<keyword evidence="2" id="KW-0201">Cytochrome c-type biogenesis</keyword>
<dbReference type="InterPro" id="IPR013766">
    <property type="entry name" value="Thioredoxin_domain"/>
</dbReference>
<dbReference type="InterPro" id="IPR017937">
    <property type="entry name" value="Thioredoxin_CS"/>
</dbReference>
<dbReference type="GO" id="GO:0017004">
    <property type="term" value="P:cytochrome complex assembly"/>
    <property type="evidence" value="ECO:0007669"/>
    <property type="project" value="UniProtKB-KW"/>
</dbReference>
<comment type="caution">
    <text evidence="7">The sequence shown here is derived from an EMBL/GenBank/DDBJ whole genome shotgun (WGS) entry which is preliminary data.</text>
</comment>
<dbReference type="GO" id="GO:0016491">
    <property type="term" value="F:oxidoreductase activity"/>
    <property type="evidence" value="ECO:0007669"/>
    <property type="project" value="InterPro"/>
</dbReference>
<reference evidence="8" key="2">
    <citation type="journal article" date="2017" name="Genome Announc.">
        <title>Draft genome sequence of Paludibacter jiangxiensis NM7(T), a propionate-producing fermentative bacterium.</title>
        <authorList>
            <person name="Qiu Y.-L."/>
            <person name="Tourlousse D.M."/>
            <person name="Matsuura N."/>
            <person name="Ohashi A."/>
            <person name="Sekiguchi Y."/>
        </authorList>
    </citation>
    <scope>NUCLEOTIDE SEQUENCE [LARGE SCALE GENOMIC DNA]</scope>
    <source>
        <strain evidence="8">NM7</strain>
    </source>
</reference>
<evidence type="ECO:0000259" key="6">
    <source>
        <dbReference type="PROSITE" id="PS51352"/>
    </source>
</evidence>
<dbReference type="Gene3D" id="3.40.30.10">
    <property type="entry name" value="Glutaredoxin"/>
    <property type="match status" value="1"/>
</dbReference>
<evidence type="ECO:0000256" key="4">
    <source>
        <dbReference type="ARBA" id="ARBA00023284"/>
    </source>
</evidence>
<evidence type="ECO:0000313" key="8">
    <source>
        <dbReference type="Proteomes" id="UP000076586"/>
    </source>
</evidence>
<comment type="subcellular location">
    <subcellularLocation>
        <location evidence="1">Cell envelope</location>
    </subcellularLocation>
</comment>
<dbReference type="Pfam" id="PF00578">
    <property type="entry name" value="AhpC-TSA"/>
    <property type="match status" value="1"/>
</dbReference>
<organism evidence="7 8">
    <name type="scientific">Paludibacter jiangxiensis</name>
    <dbReference type="NCBI Taxonomy" id="681398"/>
    <lineage>
        <taxon>Bacteria</taxon>
        <taxon>Pseudomonadati</taxon>
        <taxon>Bacteroidota</taxon>
        <taxon>Bacteroidia</taxon>
        <taxon>Bacteroidales</taxon>
        <taxon>Paludibacteraceae</taxon>
        <taxon>Paludibacter</taxon>
    </lineage>
</organism>
<dbReference type="Proteomes" id="UP000076586">
    <property type="component" value="Unassembled WGS sequence"/>
</dbReference>
<feature type="domain" description="Thioredoxin" evidence="6">
    <location>
        <begin position="190"/>
        <end position="332"/>
    </location>
</feature>
<accession>A0A170YXC2</accession>
<evidence type="ECO:0000256" key="3">
    <source>
        <dbReference type="ARBA" id="ARBA00023157"/>
    </source>
</evidence>
<name>A0A170YXC2_9BACT</name>
<dbReference type="AlphaFoldDB" id="A0A170YXC2"/>
<dbReference type="STRING" id="681398.PJIAN_1745"/>
<dbReference type="PANTHER" id="PTHR42852">
    <property type="entry name" value="THIOL:DISULFIDE INTERCHANGE PROTEIN DSBE"/>
    <property type="match status" value="1"/>
</dbReference>
<keyword evidence="3" id="KW-1015">Disulfide bond</keyword>
<dbReference type="InterPro" id="IPR050553">
    <property type="entry name" value="Thioredoxin_ResA/DsbE_sf"/>
</dbReference>
<dbReference type="OrthoDB" id="9794348at2"/>
<evidence type="ECO:0000256" key="2">
    <source>
        <dbReference type="ARBA" id="ARBA00022748"/>
    </source>
</evidence>
<dbReference type="GO" id="GO:0030313">
    <property type="term" value="C:cell envelope"/>
    <property type="evidence" value="ECO:0007669"/>
    <property type="project" value="UniProtKB-SubCell"/>
</dbReference>
<feature type="signal peptide" evidence="5">
    <location>
        <begin position="1"/>
        <end position="22"/>
    </location>
</feature>
<dbReference type="PANTHER" id="PTHR42852:SF6">
    <property type="entry name" value="THIOL:DISULFIDE INTERCHANGE PROTEIN DSBE"/>
    <property type="match status" value="1"/>
</dbReference>
<dbReference type="InterPro" id="IPR025380">
    <property type="entry name" value="DUF4369"/>
</dbReference>
<keyword evidence="4" id="KW-0676">Redox-active center</keyword>
<dbReference type="PROSITE" id="PS51352">
    <property type="entry name" value="THIOREDOXIN_2"/>
    <property type="match status" value="1"/>
</dbReference>
<dbReference type="RefSeq" id="WP_068702118.1">
    <property type="nucleotide sequence ID" value="NZ_BDCR01000001.1"/>
</dbReference>
<dbReference type="GO" id="GO:0016209">
    <property type="term" value="F:antioxidant activity"/>
    <property type="evidence" value="ECO:0007669"/>
    <property type="project" value="InterPro"/>
</dbReference>
<sequence length="332" mass="37676">MKQLKLFALLLAVVGLSSFEPAPSFTINGKINASGGKVYLKKFRNKMFFTIDSSRIVNGQFHFKGSVPRTDLYGLTTDRNESFSPYYIFIENKPLDVTIDVANRRTARIVGSEANDLYVKLQSKHDNFSIDSLVRAEPKSVVVAYILYREFSNDLSVKELEDNLAQFDPSLKDLYYIKELERIVAIKKRVEIGQPAVDFAGTTPDNQTIRLSQSFGHYLLLDFWASWCGPCRRENPNLVKVYNKFKSSGFDIFSVSLDKDKTAWTEAIAKDGLTWKHVSDLKFWDSEAAGLYAIRSIPSNVLIDPSGKIIARNLRGEALEQKLEEIFRQSAK</sequence>
<dbReference type="EMBL" id="BDCR01000001">
    <property type="protein sequence ID" value="GAT62154.1"/>
    <property type="molecule type" value="Genomic_DNA"/>
</dbReference>
<dbReference type="CDD" id="cd02966">
    <property type="entry name" value="TlpA_like_family"/>
    <property type="match status" value="1"/>
</dbReference>
<proteinExistence type="predicted"/>